<evidence type="ECO:0000256" key="5">
    <source>
        <dbReference type="ARBA" id="ARBA00023125"/>
    </source>
</evidence>
<dbReference type="InterPro" id="IPR011006">
    <property type="entry name" value="CheY-like_superfamily"/>
</dbReference>
<organism evidence="10 11">
    <name type="scientific">Lysinibacillus fusiformis</name>
    <dbReference type="NCBI Taxonomy" id="28031"/>
    <lineage>
        <taxon>Bacteria</taxon>
        <taxon>Bacillati</taxon>
        <taxon>Bacillota</taxon>
        <taxon>Bacilli</taxon>
        <taxon>Bacillales</taxon>
        <taxon>Bacillaceae</taxon>
        <taxon>Lysinibacillus</taxon>
    </lineage>
</organism>
<dbReference type="RefSeq" id="WP_089985901.1">
    <property type="nucleotide sequence ID" value="NZ_BJOM01000013.1"/>
</dbReference>
<keyword evidence="3" id="KW-0902">Two-component regulatory system</keyword>
<evidence type="ECO:0000256" key="3">
    <source>
        <dbReference type="ARBA" id="ARBA00023012"/>
    </source>
</evidence>
<accession>A0A1H9FF91</accession>
<evidence type="ECO:0000259" key="9">
    <source>
        <dbReference type="PROSITE" id="PS50110"/>
    </source>
</evidence>
<proteinExistence type="predicted"/>
<reference evidence="10 11" key="1">
    <citation type="submission" date="2016-10" db="EMBL/GenBank/DDBJ databases">
        <authorList>
            <person name="Varghese N."/>
            <person name="Submissions S."/>
        </authorList>
    </citation>
    <scope>NUCLEOTIDE SEQUENCE [LARGE SCALE GENOMIC DNA]</scope>
    <source>
        <strain evidence="10 11">TC-13</strain>
    </source>
</reference>
<evidence type="ECO:0000313" key="11">
    <source>
        <dbReference type="Proteomes" id="UP000199410"/>
    </source>
</evidence>
<dbReference type="GO" id="GO:0005737">
    <property type="term" value="C:cytoplasm"/>
    <property type="evidence" value="ECO:0007669"/>
    <property type="project" value="UniProtKB-SubCell"/>
</dbReference>
<dbReference type="InterPro" id="IPR016032">
    <property type="entry name" value="Sig_transdc_resp-reg_C-effctor"/>
</dbReference>
<dbReference type="SUPFAM" id="SSF52172">
    <property type="entry name" value="CheY-like"/>
    <property type="match status" value="1"/>
</dbReference>
<evidence type="ECO:0000256" key="7">
    <source>
        <dbReference type="PROSITE-ProRule" id="PRU00169"/>
    </source>
</evidence>
<evidence type="ECO:0000313" key="10">
    <source>
        <dbReference type="EMBL" id="SEQ36594.1"/>
    </source>
</evidence>
<name>A0A1H9FF91_9BACI</name>
<dbReference type="AlphaFoldDB" id="A0A1H9FF91"/>
<dbReference type="Gene3D" id="3.40.50.2300">
    <property type="match status" value="1"/>
</dbReference>
<feature type="domain" description="HTH luxR-type" evidence="8">
    <location>
        <begin position="140"/>
        <end position="205"/>
    </location>
</feature>
<dbReference type="CDD" id="cd06170">
    <property type="entry name" value="LuxR_C_like"/>
    <property type="match status" value="1"/>
</dbReference>
<evidence type="ECO:0000256" key="6">
    <source>
        <dbReference type="ARBA" id="ARBA00023163"/>
    </source>
</evidence>
<evidence type="ECO:0000259" key="8">
    <source>
        <dbReference type="PROSITE" id="PS50043"/>
    </source>
</evidence>
<dbReference type="InterPro" id="IPR001789">
    <property type="entry name" value="Sig_transdc_resp-reg_receiver"/>
</dbReference>
<comment type="subcellular location">
    <subcellularLocation>
        <location evidence="1">Cytoplasm</location>
    </subcellularLocation>
</comment>
<dbReference type="SUPFAM" id="SSF46894">
    <property type="entry name" value="C-terminal effector domain of the bipartite response regulators"/>
    <property type="match status" value="1"/>
</dbReference>
<dbReference type="PANTHER" id="PTHR43214:SF1">
    <property type="entry name" value="TRANSCRIPTIONAL REGULATORY PROTEIN COMA"/>
    <property type="match status" value="1"/>
</dbReference>
<keyword evidence="6" id="KW-0804">Transcription</keyword>
<feature type="domain" description="Response regulatory" evidence="9">
    <location>
        <begin position="3"/>
        <end position="118"/>
    </location>
</feature>
<dbReference type="PROSITE" id="PS50110">
    <property type="entry name" value="RESPONSE_REGULATORY"/>
    <property type="match status" value="1"/>
</dbReference>
<dbReference type="InterPro" id="IPR000792">
    <property type="entry name" value="Tscrpt_reg_LuxR_C"/>
</dbReference>
<dbReference type="GO" id="GO:0000160">
    <property type="term" value="P:phosphorelay signal transduction system"/>
    <property type="evidence" value="ECO:0007669"/>
    <property type="project" value="UniProtKB-KW"/>
</dbReference>
<keyword evidence="2 7" id="KW-0597">Phosphoprotein</keyword>
<evidence type="ECO:0000256" key="4">
    <source>
        <dbReference type="ARBA" id="ARBA00023015"/>
    </source>
</evidence>
<gene>
    <name evidence="10" type="ORF">SAMN02787113_01593</name>
</gene>
<keyword evidence="4" id="KW-0805">Transcription regulation</keyword>
<dbReference type="GO" id="GO:0003677">
    <property type="term" value="F:DNA binding"/>
    <property type="evidence" value="ECO:0007669"/>
    <property type="project" value="UniProtKB-KW"/>
</dbReference>
<dbReference type="PRINTS" id="PR00038">
    <property type="entry name" value="HTHLUXR"/>
</dbReference>
<evidence type="ECO:0000256" key="1">
    <source>
        <dbReference type="ARBA" id="ARBA00004496"/>
    </source>
</evidence>
<dbReference type="PANTHER" id="PTHR43214">
    <property type="entry name" value="TWO-COMPONENT RESPONSE REGULATOR"/>
    <property type="match status" value="1"/>
</dbReference>
<dbReference type="GO" id="GO:0006355">
    <property type="term" value="P:regulation of DNA-templated transcription"/>
    <property type="evidence" value="ECO:0007669"/>
    <property type="project" value="InterPro"/>
</dbReference>
<keyword evidence="5" id="KW-0238">DNA-binding</keyword>
<dbReference type="InterPro" id="IPR036388">
    <property type="entry name" value="WH-like_DNA-bd_sf"/>
</dbReference>
<comment type="caution">
    <text evidence="10">The sequence shown here is derived from an EMBL/GenBank/DDBJ whole genome shotgun (WGS) entry which is preliminary data.</text>
</comment>
<dbReference type="PROSITE" id="PS50043">
    <property type="entry name" value="HTH_LUXR_2"/>
    <property type="match status" value="1"/>
</dbReference>
<dbReference type="Pfam" id="PF00196">
    <property type="entry name" value="GerE"/>
    <property type="match status" value="1"/>
</dbReference>
<protein>
    <submittedName>
        <fullName evidence="10">Two component transcriptional regulator, LuxR family</fullName>
    </submittedName>
</protein>
<dbReference type="Gene3D" id="1.10.10.10">
    <property type="entry name" value="Winged helix-like DNA-binding domain superfamily/Winged helix DNA-binding domain"/>
    <property type="match status" value="1"/>
</dbReference>
<dbReference type="SMART" id="SM00448">
    <property type="entry name" value="REC"/>
    <property type="match status" value="1"/>
</dbReference>
<sequence>MIKLLIVDDHPMILDGSKKLFNAVSDISIDTLNDIESFADVIEKKVYDVFLIDVNLGACSGLTFAELVKEKYPSSIVILYTGDDIKDYYSLIIEKKINNVISKTATKDRILKTIYAAMNNDMLLPEDFIDYVNDSCSGNSIKKILRFNNREKRILELVMEGYTNQAIALELGVKQRTIENNLSQIYTLLNVGTRAEAVIKAKEMNLI</sequence>
<dbReference type="Pfam" id="PF00072">
    <property type="entry name" value="Response_reg"/>
    <property type="match status" value="1"/>
</dbReference>
<dbReference type="EMBL" id="FOEL01000004">
    <property type="protein sequence ID" value="SEQ36594.1"/>
    <property type="molecule type" value="Genomic_DNA"/>
</dbReference>
<dbReference type="Proteomes" id="UP000199410">
    <property type="component" value="Unassembled WGS sequence"/>
</dbReference>
<dbReference type="SMART" id="SM00421">
    <property type="entry name" value="HTH_LUXR"/>
    <property type="match status" value="1"/>
</dbReference>
<evidence type="ECO:0000256" key="2">
    <source>
        <dbReference type="ARBA" id="ARBA00022553"/>
    </source>
</evidence>
<dbReference type="InterPro" id="IPR039420">
    <property type="entry name" value="WalR-like"/>
</dbReference>
<feature type="modified residue" description="4-aspartylphosphate" evidence="7">
    <location>
        <position position="53"/>
    </location>
</feature>